<evidence type="ECO:0000256" key="1">
    <source>
        <dbReference type="SAM" id="MobiDB-lite"/>
    </source>
</evidence>
<dbReference type="EMBL" id="JH930470">
    <property type="protein sequence ID" value="EKM58003.1"/>
    <property type="molecule type" value="Genomic_DNA"/>
</dbReference>
<dbReference type="KEGG" id="pco:PHACADRAFT_251953"/>
<evidence type="ECO:0000313" key="3">
    <source>
        <dbReference type="EMBL" id="EKM58003.1"/>
    </source>
</evidence>
<accession>K5W2C2</accession>
<organism evidence="3 4">
    <name type="scientific">Phanerochaete carnosa (strain HHB-10118-sp)</name>
    <name type="common">White-rot fungus</name>
    <name type="synonym">Peniophora carnosa</name>
    <dbReference type="NCBI Taxonomy" id="650164"/>
    <lineage>
        <taxon>Eukaryota</taxon>
        <taxon>Fungi</taxon>
        <taxon>Dikarya</taxon>
        <taxon>Basidiomycota</taxon>
        <taxon>Agaricomycotina</taxon>
        <taxon>Agaricomycetes</taxon>
        <taxon>Polyporales</taxon>
        <taxon>Phanerochaetaceae</taxon>
        <taxon>Phanerochaete</taxon>
    </lineage>
</organism>
<name>K5W2C2_PHACS</name>
<feature type="region of interest" description="Disordered" evidence="1">
    <location>
        <begin position="1"/>
        <end position="26"/>
    </location>
</feature>
<dbReference type="GeneID" id="18915371"/>
<dbReference type="AlphaFoldDB" id="K5W2C2"/>
<proteinExistence type="predicted"/>
<dbReference type="PROSITE" id="PS51382">
    <property type="entry name" value="SPX"/>
    <property type="match status" value="1"/>
</dbReference>
<dbReference type="OrthoDB" id="9970435at2759"/>
<dbReference type="InParanoid" id="K5W2C2"/>
<evidence type="ECO:0000259" key="2">
    <source>
        <dbReference type="PROSITE" id="PS51382"/>
    </source>
</evidence>
<protein>
    <recommendedName>
        <fullName evidence="2">SPX domain-containing protein</fullName>
    </recommendedName>
</protein>
<dbReference type="STRING" id="650164.K5W2C2"/>
<dbReference type="Proteomes" id="UP000008370">
    <property type="component" value="Unassembled WGS sequence"/>
</dbReference>
<dbReference type="HOGENOM" id="CLU_2184885_0_0_1"/>
<feature type="compositionally biased region" description="Polar residues" evidence="1">
    <location>
        <begin position="10"/>
        <end position="26"/>
    </location>
</feature>
<reference evidence="3 4" key="1">
    <citation type="journal article" date="2012" name="BMC Genomics">
        <title>Comparative genomics of the white-rot fungi, Phanerochaete carnosa and P. chrysosporium, to elucidate the genetic basis of the distinct wood types they colonize.</title>
        <authorList>
            <person name="Suzuki H."/>
            <person name="MacDonald J."/>
            <person name="Syed K."/>
            <person name="Salamov A."/>
            <person name="Hori C."/>
            <person name="Aerts A."/>
            <person name="Henrissat B."/>
            <person name="Wiebenga A."/>
            <person name="vanKuyk P.A."/>
            <person name="Barry K."/>
            <person name="Lindquist E."/>
            <person name="LaButti K."/>
            <person name="Lapidus A."/>
            <person name="Lucas S."/>
            <person name="Coutinho P."/>
            <person name="Gong Y."/>
            <person name="Samejima M."/>
            <person name="Mahadevan R."/>
            <person name="Abou-Zaid M."/>
            <person name="de Vries R.P."/>
            <person name="Igarashi K."/>
            <person name="Yadav J.S."/>
            <person name="Grigoriev I.V."/>
            <person name="Master E.R."/>
        </authorList>
    </citation>
    <scope>NUCLEOTIDE SEQUENCE [LARGE SCALE GENOMIC DNA]</scope>
    <source>
        <strain evidence="3 4">HHB-10118-sp</strain>
    </source>
</reference>
<gene>
    <name evidence="3" type="ORF">PHACADRAFT_251953</name>
</gene>
<feature type="domain" description="SPX" evidence="2">
    <location>
        <begin position="1"/>
        <end position="109"/>
    </location>
</feature>
<dbReference type="Pfam" id="PF03105">
    <property type="entry name" value="SPX"/>
    <property type="match status" value="1"/>
</dbReference>
<sequence length="109" mass="12703">MRRPAAQPSDARNQTTPTEQSRPNNSDLLWTATLNMGFFPRLGRRGTAKGHWDPSRRASVQWDLTESIPLKDLLPMLGFVHRAFFEKLDRELEKVDSFYLEKEKDMRAK</sequence>
<keyword evidence="4" id="KW-1185">Reference proteome</keyword>
<dbReference type="InterPro" id="IPR004331">
    <property type="entry name" value="SPX_dom"/>
</dbReference>
<evidence type="ECO:0000313" key="4">
    <source>
        <dbReference type="Proteomes" id="UP000008370"/>
    </source>
</evidence>
<dbReference type="RefSeq" id="XP_007393334.1">
    <property type="nucleotide sequence ID" value="XM_007393272.1"/>
</dbReference>